<dbReference type="SUPFAM" id="SSF48264">
    <property type="entry name" value="Cytochrome P450"/>
    <property type="match status" value="1"/>
</dbReference>
<dbReference type="PANTHER" id="PTHR24305:SF107">
    <property type="entry name" value="P450, PUTATIVE (EUROFUNG)-RELATED"/>
    <property type="match status" value="1"/>
</dbReference>
<sequence length="614" mass="67159">MMATRDSALRIHLQEAAMAHTAAWTGALLATAVAAYYMYRGFAVRSRFQRLQRQGVPMIPHHPVFGHLGAVGRLMAAELPADAHGNYMSVLIQDHWRELCPAGGDGDLPPPPPAVYVDLWPFSPPFLVSLDGDVSAQFTQDHNPDHPGLQGRMLRPLTGGRDVSASNGDLWAARRRAMNPAFSPANVAAHVPGIADEVGVLVRKLRARAGRDGAWGRVFALQDLTTRLALDVIYRFSVGVRVGDQDGADLTPVSSSLVGQIKLLRFHTNVSTLHQVYSPLRWWSLWRNGRVVDSFLLPLIRARFGRLGEDGSSEADTAGPKTLIDVLARQHGKQAGSADDSIRQALGETKHSLFAGHETTSFTLCTVLNMLAQHPRALARVRAEVDEVLQRGEAAAPSKDSGADDDDPTGLDRVLRQVRESPHVLNELAYTTAVIKETMRLETNVGTLRAGRAGFSLHGPAGSGPYRGVEFPTEGCILMDGSFAIHRGANGGAWGQKPLEFAPERWLTDDGEQEEGPRLPTPPRNAYRPFAMGPRNCVGQHLAMTELRLATALVVRELDVECAWDEWDEMIGNKGPNAKKPMVFGSRLYQIGRDGVPQLKDGMPVHVRLRLDKR</sequence>
<protein>
    <submittedName>
        <fullName evidence="11 12">Uncharacterized protein</fullName>
    </submittedName>
</protein>
<dbReference type="Gene3D" id="1.10.630.10">
    <property type="entry name" value="Cytochrome P450"/>
    <property type="match status" value="1"/>
</dbReference>
<reference evidence="12" key="4">
    <citation type="journal article" date="2015" name="G3 (Bethesda)">
        <title>Genome sequences of three phytopathogenic species of the Magnaporthaceae family of fungi.</title>
        <authorList>
            <person name="Okagaki L.H."/>
            <person name="Nunes C.C."/>
            <person name="Sailsbery J."/>
            <person name="Clay B."/>
            <person name="Brown D."/>
            <person name="John T."/>
            <person name="Oh Y."/>
            <person name="Young N."/>
            <person name="Fitzgerald M."/>
            <person name="Haas B.J."/>
            <person name="Zeng Q."/>
            <person name="Young S."/>
            <person name="Adiconis X."/>
            <person name="Fan L."/>
            <person name="Levin J.Z."/>
            <person name="Mitchell T.K."/>
            <person name="Okubara P.A."/>
            <person name="Farman M.L."/>
            <person name="Kohn L.M."/>
            <person name="Birren B."/>
            <person name="Ma L.-J."/>
            <person name="Dean R.A."/>
        </authorList>
    </citation>
    <scope>NUCLEOTIDE SEQUENCE</scope>
    <source>
        <strain evidence="12">R3-111a-1</strain>
    </source>
</reference>
<dbReference type="PRINTS" id="PR00463">
    <property type="entry name" value="EP450I"/>
</dbReference>
<dbReference type="InterPro" id="IPR002401">
    <property type="entry name" value="Cyt_P450_E_grp-I"/>
</dbReference>
<dbReference type="RefSeq" id="XP_009218434.1">
    <property type="nucleotide sequence ID" value="XM_009220170.1"/>
</dbReference>
<evidence type="ECO:0000256" key="8">
    <source>
        <dbReference type="PIRSR" id="PIRSR602401-1"/>
    </source>
</evidence>
<dbReference type="EMBL" id="GL385395">
    <property type="protein sequence ID" value="EJT82425.1"/>
    <property type="molecule type" value="Genomic_DNA"/>
</dbReference>
<feature type="region of interest" description="Disordered" evidence="9">
    <location>
        <begin position="509"/>
        <end position="528"/>
    </location>
</feature>
<dbReference type="Proteomes" id="UP000006039">
    <property type="component" value="Unassembled WGS sequence"/>
</dbReference>
<evidence type="ECO:0000256" key="1">
    <source>
        <dbReference type="ARBA" id="ARBA00001971"/>
    </source>
</evidence>
<evidence type="ECO:0000313" key="12">
    <source>
        <dbReference type="EnsemblFungi" id="EJT82425"/>
    </source>
</evidence>
<keyword evidence="6 8" id="KW-0408">Iron</keyword>
<evidence type="ECO:0000256" key="9">
    <source>
        <dbReference type="SAM" id="MobiDB-lite"/>
    </source>
</evidence>
<dbReference type="VEuPathDB" id="FungiDB:GGTG_02398"/>
<dbReference type="GO" id="GO:0016705">
    <property type="term" value="F:oxidoreductase activity, acting on paired donors, with incorporation or reduction of molecular oxygen"/>
    <property type="evidence" value="ECO:0007669"/>
    <property type="project" value="InterPro"/>
</dbReference>
<name>J3NM94_GAET3</name>
<dbReference type="GO" id="GO:0004497">
    <property type="term" value="F:monooxygenase activity"/>
    <property type="evidence" value="ECO:0007669"/>
    <property type="project" value="UniProtKB-KW"/>
</dbReference>
<reference evidence="12" key="5">
    <citation type="submission" date="2018-04" db="UniProtKB">
        <authorList>
            <consortium name="EnsemblFungi"/>
        </authorList>
    </citation>
    <scope>IDENTIFICATION</scope>
    <source>
        <strain evidence="12">R3-111a-1</strain>
    </source>
</reference>
<dbReference type="GO" id="GO:0020037">
    <property type="term" value="F:heme binding"/>
    <property type="evidence" value="ECO:0007669"/>
    <property type="project" value="InterPro"/>
</dbReference>
<feature type="transmembrane region" description="Helical" evidence="10">
    <location>
        <begin position="21"/>
        <end position="39"/>
    </location>
</feature>
<evidence type="ECO:0000256" key="6">
    <source>
        <dbReference type="ARBA" id="ARBA00023004"/>
    </source>
</evidence>
<dbReference type="OrthoDB" id="10029320at2759"/>
<evidence type="ECO:0000256" key="7">
    <source>
        <dbReference type="ARBA" id="ARBA00023033"/>
    </source>
</evidence>
<evidence type="ECO:0000256" key="3">
    <source>
        <dbReference type="ARBA" id="ARBA00022617"/>
    </source>
</evidence>
<keyword evidence="3 8" id="KW-0349">Heme</keyword>
<evidence type="ECO:0000256" key="5">
    <source>
        <dbReference type="ARBA" id="ARBA00023002"/>
    </source>
</evidence>
<dbReference type="InterPro" id="IPR050121">
    <property type="entry name" value="Cytochrome_P450_monoxygenase"/>
</dbReference>
<dbReference type="Pfam" id="PF00067">
    <property type="entry name" value="p450"/>
    <property type="match status" value="2"/>
</dbReference>
<dbReference type="EnsemblFungi" id="EJT82425">
    <property type="protein sequence ID" value="EJT82425"/>
    <property type="gene ID" value="GGTG_02398"/>
</dbReference>
<organism evidence="11">
    <name type="scientific">Gaeumannomyces tritici (strain R3-111a-1)</name>
    <name type="common">Wheat and barley take-all root rot fungus</name>
    <name type="synonym">Gaeumannomyces graminis var. tritici</name>
    <dbReference type="NCBI Taxonomy" id="644352"/>
    <lineage>
        <taxon>Eukaryota</taxon>
        <taxon>Fungi</taxon>
        <taxon>Dikarya</taxon>
        <taxon>Ascomycota</taxon>
        <taxon>Pezizomycotina</taxon>
        <taxon>Sordariomycetes</taxon>
        <taxon>Sordariomycetidae</taxon>
        <taxon>Magnaporthales</taxon>
        <taxon>Magnaporthaceae</taxon>
        <taxon>Gaeumannomyces</taxon>
    </lineage>
</organism>
<evidence type="ECO:0000256" key="4">
    <source>
        <dbReference type="ARBA" id="ARBA00022723"/>
    </source>
</evidence>
<dbReference type="PRINTS" id="PR00385">
    <property type="entry name" value="P450"/>
</dbReference>
<dbReference type="PANTHER" id="PTHR24305">
    <property type="entry name" value="CYTOCHROME P450"/>
    <property type="match status" value="1"/>
</dbReference>
<dbReference type="HOGENOM" id="CLU_020492_0_0_1"/>
<keyword evidence="4 8" id="KW-0479">Metal-binding</keyword>
<keyword evidence="5" id="KW-0560">Oxidoreductase</keyword>
<gene>
    <name evidence="12" type="primary">20342856</name>
    <name evidence="11" type="ORF">GGTG_02398</name>
</gene>
<keyword evidence="7" id="KW-0503">Monooxygenase</keyword>
<dbReference type="GO" id="GO:0005506">
    <property type="term" value="F:iron ion binding"/>
    <property type="evidence" value="ECO:0007669"/>
    <property type="project" value="InterPro"/>
</dbReference>
<dbReference type="eggNOG" id="KOG0157">
    <property type="taxonomic scope" value="Eukaryota"/>
</dbReference>
<comment type="cofactor">
    <cofactor evidence="1 8">
        <name>heme</name>
        <dbReference type="ChEBI" id="CHEBI:30413"/>
    </cofactor>
</comment>
<comment type="pathway">
    <text evidence="2">Secondary metabolite biosynthesis.</text>
</comment>
<keyword evidence="13" id="KW-1185">Reference proteome</keyword>
<dbReference type="AlphaFoldDB" id="J3NM94"/>
<proteinExistence type="predicted"/>
<keyword evidence="10" id="KW-1133">Transmembrane helix</keyword>
<dbReference type="InterPro" id="IPR001128">
    <property type="entry name" value="Cyt_P450"/>
</dbReference>
<dbReference type="GeneID" id="20342856"/>
<evidence type="ECO:0000313" key="11">
    <source>
        <dbReference type="EMBL" id="EJT82425.1"/>
    </source>
</evidence>
<keyword evidence="10" id="KW-0472">Membrane</keyword>
<keyword evidence="10" id="KW-0812">Transmembrane</keyword>
<dbReference type="InterPro" id="IPR036396">
    <property type="entry name" value="Cyt_P450_sf"/>
</dbReference>
<feature type="binding site" description="axial binding residue" evidence="8">
    <location>
        <position position="537"/>
    </location>
    <ligand>
        <name>heme</name>
        <dbReference type="ChEBI" id="CHEBI:30413"/>
    </ligand>
    <ligandPart>
        <name>Fe</name>
        <dbReference type="ChEBI" id="CHEBI:18248"/>
    </ligandPart>
</feature>
<evidence type="ECO:0000313" key="13">
    <source>
        <dbReference type="Proteomes" id="UP000006039"/>
    </source>
</evidence>
<reference evidence="13" key="1">
    <citation type="submission" date="2010-07" db="EMBL/GenBank/DDBJ databases">
        <title>The genome sequence of Gaeumannomyces graminis var. tritici strain R3-111a-1.</title>
        <authorList>
            <consortium name="The Broad Institute Genome Sequencing Platform"/>
            <person name="Ma L.-J."/>
            <person name="Dead R."/>
            <person name="Young S."/>
            <person name="Zeng Q."/>
            <person name="Koehrsen M."/>
            <person name="Alvarado L."/>
            <person name="Berlin A."/>
            <person name="Chapman S.B."/>
            <person name="Chen Z."/>
            <person name="Freedman E."/>
            <person name="Gellesch M."/>
            <person name="Goldberg J."/>
            <person name="Griggs A."/>
            <person name="Gujja S."/>
            <person name="Heilman E.R."/>
            <person name="Heiman D."/>
            <person name="Hepburn T."/>
            <person name="Howarth C."/>
            <person name="Jen D."/>
            <person name="Larson L."/>
            <person name="Mehta T."/>
            <person name="Neiman D."/>
            <person name="Pearson M."/>
            <person name="Roberts A."/>
            <person name="Saif S."/>
            <person name="Shea T."/>
            <person name="Shenoy N."/>
            <person name="Sisk P."/>
            <person name="Stolte C."/>
            <person name="Sykes S."/>
            <person name="Walk T."/>
            <person name="White J."/>
            <person name="Yandava C."/>
            <person name="Haas B."/>
            <person name="Nusbaum C."/>
            <person name="Birren B."/>
        </authorList>
    </citation>
    <scope>NUCLEOTIDE SEQUENCE [LARGE SCALE GENOMIC DNA]</scope>
    <source>
        <strain evidence="13">R3-111a-1</strain>
    </source>
</reference>
<reference evidence="11" key="3">
    <citation type="submission" date="2010-09" db="EMBL/GenBank/DDBJ databases">
        <title>Annotation of Gaeumannomyces graminis var. tritici R3-111a-1.</title>
        <authorList>
            <consortium name="The Broad Institute Genome Sequencing Platform"/>
            <person name="Ma L.-J."/>
            <person name="Dead R."/>
            <person name="Young S.K."/>
            <person name="Zeng Q."/>
            <person name="Gargeya S."/>
            <person name="Fitzgerald M."/>
            <person name="Haas B."/>
            <person name="Abouelleil A."/>
            <person name="Alvarado L."/>
            <person name="Arachchi H.M."/>
            <person name="Berlin A."/>
            <person name="Brown A."/>
            <person name="Chapman S.B."/>
            <person name="Chen Z."/>
            <person name="Dunbar C."/>
            <person name="Freedman E."/>
            <person name="Gearin G."/>
            <person name="Gellesch M."/>
            <person name="Goldberg J."/>
            <person name="Griggs A."/>
            <person name="Gujja S."/>
            <person name="Heiman D."/>
            <person name="Howarth C."/>
            <person name="Larson L."/>
            <person name="Lui A."/>
            <person name="MacDonald P.J.P."/>
            <person name="Mehta T."/>
            <person name="Montmayeur A."/>
            <person name="Murphy C."/>
            <person name="Neiman D."/>
            <person name="Pearson M."/>
            <person name="Priest M."/>
            <person name="Roberts A."/>
            <person name="Saif S."/>
            <person name="Shea T."/>
            <person name="Shenoy N."/>
            <person name="Sisk P."/>
            <person name="Stolte C."/>
            <person name="Sykes S."/>
            <person name="Yandava C."/>
            <person name="Wortman J."/>
            <person name="Nusbaum C."/>
            <person name="Birren B."/>
        </authorList>
    </citation>
    <scope>NUCLEOTIDE SEQUENCE</scope>
    <source>
        <strain evidence="11">R3-111a-1</strain>
    </source>
</reference>
<reference evidence="11" key="2">
    <citation type="submission" date="2010-07" db="EMBL/GenBank/DDBJ databases">
        <authorList>
            <consortium name="The Broad Institute Genome Sequencing Platform"/>
            <consortium name="Broad Institute Genome Sequencing Center for Infectious Disease"/>
            <person name="Ma L.-J."/>
            <person name="Dead R."/>
            <person name="Young S."/>
            <person name="Zeng Q."/>
            <person name="Koehrsen M."/>
            <person name="Alvarado L."/>
            <person name="Berlin A."/>
            <person name="Chapman S.B."/>
            <person name="Chen Z."/>
            <person name="Freedman E."/>
            <person name="Gellesch M."/>
            <person name="Goldberg J."/>
            <person name="Griggs A."/>
            <person name="Gujja S."/>
            <person name="Heilman E.R."/>
            <person name="Heiman D."/>
            <person name="Hepburn T."/>
            <person name="Howarth C."/>
            <person name="Jen D."/>
            <person name="Larson L."/>
            <person name="Mehta T."/>
            <person name="Neiman D."/>
            <person name="Pearson M."/>
            <person name="Roberts A."/>
            <person name="Saif S."/>
            <person name="Shea T."/>
            <person name="Shenoy N."/>
            <person name="Sisk P."/>
            <person name="Stolte C."/>
            <person name="Sykes S."/>
            <person name="Walk T."/>
            <person name="White J."/>
            <person name="Yandava C."/>
            <person name="Haas B."/>
            <person name="Nusbaum C."/>
            <person name="Birren B."/>
        </authorList>
    </citation>
    <scope>NUCLEOTIDE SEQUENCE</scope>
    <source>
        <strain evidence="11">R3-111a-1</strain>
    </source>
</reference>
<dbReference type="STRING" id="644352.J3NM94"/>
<evidence type="ECO:0000256" key="10">
    <source>
        <dbReference type="SAM" id="Phobius"/>
    </source>
</evidence>
<evidence type="ECO:0000256" key="2">
    <source>
        <dbReference type="ARBA" id="ARBA00005179"/>
    </source>
</evidence>
<accession>J3NM94</accession>